<keyword evidence="4" id="KW-0472">Membrane</keyword>
<dbReference type="Proteomes" id="UP000231932">
    <property type="component" value="Chromosome"/>
</dbReference>
<dbReference type="SUPFAM" id="SSF46894">
    <property type="entry name" value="C-terminal effector domain of the bipartite response regulators"/>
    <property type="match status" value="1"/>
</dbReference>
<dbReference type="CDD" id="cd06170">
    <property type="entry name" value="LuxR_C_like"/>
    <property type="match status" value="1"/>
</dbReference>
<dbReference type="Gene3D" id="1.10.10.10">
    <property type="entry name" value="Winged helix-like DNA-binding domain superfamily/Winged helix DNA-binding domain"/>
    <property type="match status" value="1"/>
</dbReference>
<dbReference type="PANTHER" id="PTHR43214">
    <property type="entry name" value="TWO-COMPONENT RESPONSE REGULATOR"/>
    <property type="match status" value="1"/>
</dbReference>
<evidence type="ECO:0000313" key="6">
    <source>
        <dbReference type="EMBL" id="ATY85625.1"/>
    </source>
</evidence>
<proteinExistence type="predicted"/>
<gene>
    <name evidence="6" type="ORF">CVV65_12395</name>
</gene>
<dbReference type="InterPro" id="IPR016032">
    <property type="entry name" value="Sig_transdc_resp-reg_C-effctor"/>
</dbReference>
<evidence type="ECO:0000256" key="4">
    <source>
        <dbReference type="SAM" id="Phobius"/>
    </source>
</evidence>
<dbReference type="InterPro" id="IPR036388">
    <property type="entry name" value="WH-like_DNA-bd_sf"/>
</dbReference>
<feature type="transmembrane region" description="Helical" evidence="4">
    <location>
        <begin position="150"/>
        <end position="174"/>
    </location>
</feature>
<dbReference type="PANTHER" id="PTHR43214:SF41">
    <property type="entry name" value="NITRATE_NITRITE RESPONSE REGULATOR PROTEIN NARP"/>
    <property type="match status" value="1"/>
</dbReference>
<keyword evidence="3" id="KW-0804">Transcription</keyword>
<dbReference type="Pfam" id="PF00196">
    <property type="entry name" value="GerE"/>
    <property type="match status" value="1"/>
</dbReference>
<feature type="transmembrane region" description="Helical" evidence="4">
    <location>
        <begin position="116"/>
        <end position="138"/>
    </location>
</feature>
<protein>
    <recommendedName>
        <fullName evidence="5">HTH luxR-type domain-containing protein</fullName>
    </recommendedName>
</protein>
<dbReference type="KEGG" id="kyr:CVV65_12395"/>
<evidence type="ECO:0000256" key="2">
    <source>
        <dbReference type="ARBA" id="ARBA00023125"/>
    </source>
</evidence>
<dbReference type="GO" id="GO:0003677">
    <property type="term" value="F:DNA binding"/>
    <property type="evidence" value="ECO:0007669"/>
    <property type="project" value="UniProtKB-KW"/>
</dbReference>
<sequence length="336" mass="36632">MESRPERSICLLGAVEMVRVTKFSPVLWIRSVIPLACLGVIGSTEDFGLPLMGLFLASAVDVAIDIGSQLRASTVSGADRWTALRDIVYALIFYALFLGNPGVPALLLAPPVLAEVFLAFGARGFIWAIGAEALLLALRMATINRGPEGWIHPGWAVGIASATLLMGLLGYTIARLNELQEGINRQRHALKEALSELLATMMSPMGIEKSVLKQEQIRVLLEELCQTASRSKGEEAGRTLARIIARRQEAFQLFTPREFEVLCLLSENKSYRQIAQHLQISEGTVRAHVAGMMRKTQVHSREELTVWARKHCLVFRGQGDAGPESAGGSDAASQDS</sequence>
<organism evidence="6 7">
    <name type="scientific">Kyrpidia spormannii</name>
    <dbReference type="NCBI Taxonomy" id="2055160"/>
    <lineage>
        <taxon>Bacteria</taxon>
        <taxon>Bacillati</taxon>
        <taxon>Bacillota</taxon>
        <taxon>Bacilli</taxon>
        <taxon>Bacillales</taxon>
        <taxon>Alicyclobacillaceae</taxon>
        <taxon>Kyrpidia</taxon>
    </lineage>
</organism>
<evidence type="ECO:0000256" key="3">
    <source>
        <dbReference type="ARBA" id="ARBA00023163"/>
    </source>
</evidence>
<dbReference type="InterPro" id="IPR039420">
    <property type="entry name" value="WalR-like"/>
</dbReference>
<dbReference type="SMART" id="SM00421">
    <property type="entry name" value="HTH_LUXR"/>
    <property type="match status" value="1"/>
</dbReference>
<dbReference type="PRINTS" id="PR00038">
    <property type="entry name" value="HTHLUXR"/>
</dbReference>
<keyword evidence="1" id="KW-0805">Transcription regulation</keyword>
<keyword evidence="4" id="KW-0812">Transmembrane</keyword>
<evidence type="ECO:0000313" key="7">
    <source>
        <dbReference type="Proteomes" id="UP000231932"/>
    </source>
</evidence>
<dbReference type="PROSITE" id="PS50043">
    <property type="entry name" value="HTH_LUXR_2"/>
    <property type="match status" value="1"/>
</dbReference>
<dbReference type="AlphaFoldDB" id="A0A2K8N938"/>
<reference evidence="7" key="1">
    <citation type="submission" date="2017-11" db="EMBL/GenBank/DDBJ databases">
        <title>Complete Genome Sequence of Kyrpidia sp. Strain EA-1, a thermophilic, hydrogen-oxidizing Bacterium, isolated from the Azores.</title>
        <authorList>
            <person name="Reiner J.E."/>
            <person name="Lapp C.J."/>
            <person name="Bunk B."/>
            <person name="Gescher J."/>
        </authorList>
    </citation>
    <scope>NUCLEOTIDE SEQUENCE [LARGE SCALE GENOMIC DNA]</scope>
    <source>
        <strain evidence="7">EA-1</strain>
    </source>
</reference>
<keyword evidence="4" id="KW-1133">Transmembrane helix</keyword>
<name>A0A2K8N938_9BACL</name>
<accession>A0A2K8N938</accession>
<feature type="transmembrane region" description="Helical" evidence="4">
    <location>
        <begin position="87"/>
        <end position="110"/>
    </location>
</feature>
<dbReference type="EMBL" id="CP024955">
    <property type="protein sequence ID" value="ATY85625.1"/>
    <property type="molecule type" value="Genomic_DNA"/>
</dbReference>
<feature type="domain" description="HTH luxR-type" evidence="5">
    <location>
        <begin position="247"/>
        <end position="312"/>
    </location>
</feature>
<dbReference type="GO" id="GO:0006355">
    <property type="term" value="P:regulation of DNA-templated transcription"/>
    <property type="evidence" value="ECO:0007669"/>
    <property type="project" value="InterPro"/>
</dbReference>
<evidence type="ECO:0000256" key="1">
    <source>
        <dbReference type="ARBA" id="ARBA00023015"/>
    </source>
</evidence>
<keyword evidence="7" id="KW-1185">Reference proteome</keyword>
<keyword evidence="2" id="KW-0238">DNA-binding</keyword>
<evidence type="ECO:0000259" key="5">
    <source>
        <dbReference type="PROSITE" id="PS50043"/>
    </source>
</evidence>
<dbReference type="InterPro" id="IPR000792">
    <property type="entry name" value="Tscrpt_reg_LuxR_C"/>
</dbReference>